<reference evidence="1" key="1">
    <citation type="journal article" date="2014" name="Front. Microbiol.">
        <title>High frequency of phylogenetically diverse reductive dehalogenase-homologous genes in deep subseafloor sedimentary metagenomes.</title>
        <authorList>
            <person name="Kawai M."/>
            <person name="Futagami T."/>
            <person name="Toyoda A."/>
            <person name="Takaki Y."/>
            <person name="Nishi S."/>
            <person name="Hori S."/>
            <person name="Arai W."/>
            <person name="Tsubouchi T."/>
            <person name="Morono Y."/>
            <person name="Uchiyama I."/>
            <person name="Ito T."/>
            <person name="Fujiyama A."/>
            <person name="Inagaki F."/>
            <person name="Takami H."/>
        </authorList>
    </citation>
    <scope>NUCLEOTIDE SEQUENCE</scope>
    <source>
        <strain evidence="1">Expedition CK06-06</strain>
    </source>
</reference>
<dbReference type="EMBL" id="BARW01021843">
    <property type="protein sequence ID" value="GAI92622.1"/>
    <property type="molecule type" value="Genomic_DNA"/>
</dbReference>
<evidence type="ECO:0000313" key="1">
    <source>
        <dbReference type="EMBL" id="GAI92622.1"/>
    </source>
</evidence>
<sequence length="53" mass="6596">EVKQENRLKQQEIFKFIRLRASTKERINRDKAPGQRYDGFFRQLLDLWEKKEN</sequence>
<comment type="caution">
    <text evidence="1">The sequence shown here is derived from an EMBL/GenBank/DDBJ whole genome shotgun (WGS) entry which is preliminary data.</text>
</comment>
<proteinExistence type="predicted"/>
<dbReference type="AlphaFoldDB" id="X1SHX8"/>
<gene>
    <name evidence="1" type="ORF">S12H4_36613</name>
</gene>
<protein>
    <submittedName>
        <fullName evidence="1">Uncharacterized protein</fullName>
    </submittedName>
</protein>
<accession>X1SHX8</accession>
<organism evidence="1">
    <name type="scientific">marine sediment metagenome</name>
    <dbReference type="NCBI Taxonomy" id="412755"/>
    <lineage>
        <taxon>unclassified sequences</taxon>
        <taxon>metagenomes</taxon>
        <taxon>ecological metagenomes</taxon>
    </lineage>
</organism>
<feature type="non-terminal residue" evidence="1">
    <location>
        <position position="1"/>
    </location>
</feature>
<name>X1SHX8_9ZZZZ</name>